<protein>
    <submittedName>
        <fullName evidence="1">Uncharacterized protein</fullName>
    </submittedName>
</protein>
<name>A0A1D8TPP2_9CYAN</name>
<dbReference type="EMBL" id="CP017599">
    <property type="protein sequence ID" value="AOW99617.1"/>
    <property type="molecule type" value="Genomic_DNA"/>
</dbReference>
<evidence type="ECO:0000313" key="1">
    <source>
        <dbReference type="EMBL" id="AOW99617.1"/>
    </source>
</evidence>
<evidence type="ECO:0000313" key="2">
    <source>
        <dbReference type="Proteomes" id="UP000177870"/>
    </source>
</evidence>
<organism evidence="1 2">
    <name type="scientific">Moorena producens PAL-8-15-08-1</name>
    <dbReference type="NCBI Taxonomy" id="1458985"/>
    <lineage>
        <taxon>Bacteria</taxon>
        <taxon>Bacillati</taxon>
        <taxon>Cyanobacteriota</taxon>
        <taxon>Cyanophyceae</taxon>
        <taxon>Coleofasciculales</taxon>
        <taxon>Coleofasciculaceae</taxon>
        <taxon>Moorena</taxon>
    </lineage>
</organism>
<dbReference type="KEGG" id="mpro:BJP34_09255"/>
<reference evidence="2" key="1">
    <citation type="submission" date="2016-10" db="EMBL/GenBank/DDBJ databases">
        <title>Comparative genomics uncovers the prolific and rare metabolic potential of the cyanobacterial genus Moorea.</title>
        <authorList>
            <person name="Leao T."/>
            <person name="Castelao G."/>
            <person name="Korobeynikov A."/>
            <person name="Monroe E.A."/>
            <person name="Podell S."/>
            <person name="Glukhov E."/>
            <person name="Allen E."/>
            <person name="Gerwick W.H."/>
            <person name="Gerwick L."/>
        </authorList>
    </citation>
    <scope>NUCLEOTIDE SEQUENCE [LARGE SCALE GENOMIC DNA]</scope>
    <source>
        <strain evidence="2">PAL-8-15-08-1</strain>
    </source>
</reference>
<proteinExistence type="predicted"/>
<gene>
    <name evidence="1" type="ORF">BJP34_09255</name>
</gene>
<sequence length="87" mass="10038">MNPLSELQQQQYQRMIELSTLARQRYLDSGGDPNRASGSLHNENYMTAEEQQEFLVLARALSGIYTNNGYVYCQGRSWKLPEVLNHD</sequence>
<accession>A0A1D8TPP2</accession>
<dbReference type="RefSeq" id="WP_070392098.1">
    <property type="nucleotide sequence ID" value="NZ_CP017599.1"/>
</dbReference>
<dbReference type="OrthoDB" id="488103at2"/>
<dbReference type="Proteomes" id="UP000177870">
    <property type="component" value="Chromosome"/>
</dbReference>
<dbReference type="AlphaFoldDB" id="A0A1D8TPP2"/>